<dbReference type="PANTHER" id="PTHR46522:SF1">
    <property type="entry name" value="INACTIVE CYTIDINE MONOPHOSPHATE-N-ACETYLNEURAMINIC ACID HYDROXYLASE"/>
    <property type="match status" value="1"/>
</dbReference>
<accession>A0A150PFT3</accession>
<dbReference type="GO" id="GO:0005737">
    <property type="term" value="C:cytoplasm"/>
    <property type="evidence" value="ECO:0007669"/>
    <property type="project" value="TreeGrafter"/>
</dbReference>
<dbReference type="Proteomes" id="UP000075420">
    <property type="component" value="Unassembled WGS sequence"/>
</dbReference>
<organism evidence="2 3">
    <name type="scientific">Sorangium cellulosum</name>
    <name type="common">Polyangium cellulosum</name>
    <dbReference type="NCBI Taxonomy" id="56"/>
    <lineage>
        <taxon>Bacteria</taxon>
        <taxon>Pseudomonadati</taxon>
        <taxon>Myxococcota</taxon>
        <taxon>Polyangia</taxon>
        <taxon>Polyangiales</taxon>
        <taxon>Polyangiaceae</taxon>
        <taxon>Sorangium</taxon>
    </lineage>
</organism>
<comment type="similarity">
    <text evidence="1">Belongs to the CMP-Neu5Ac hydroxylase family.</text>
</comment>
<dbReference type="EMBL" id="JELY01001818">
    <property type="protein sequence ID" value="KYF54492.1"/>
    <property type="molecule type" value="Genomic_DNA"/>
</dbReference>
<dbReference type="GO" id="GO:0030338">
    <property type="term" value="F:CMP-N-acetylneuraminate monooxygenase activity"/>
    <property type="evidence" value="ECO:0007669"/>
    <property type="project" value="TreeGrafter"/>
</dbReference>
<dbReference type="InterPro" id="IPR027033">
    <property type="entry name" value="Cnh"/>
</dbReference>
<dbReference type="InterPro" id="IPR036866">
    <property type="entry name" value="RibonucZ/Hydroxyglut_hydro"/>
</dbReference>
<reference evidence="2 3" key="1">
    <citation type="submission" date="2014-02" db="EMBL/GenBank/DDBJ databases">
        <title>The small core and large imbalanced accessory genome model reveals a collaborative survival strategy of Sorangium cellulosum strains in nature.</title>
        <authorList>
            <person name="Han K."/>
            <person name="Peng R."/>
            <person name="Blom J."/>
            <person name="Li Y.-Z."/>
        </authorList>
    </citation>
    <scope>NUCLEOTIDE SEQUENCE [LARGE SCALE GENOMIC DNA]</scope>
    <source>
        <strain evidence="2 3">So0157-25</strain>
    </source>
</reference>
<evidence type="ECO:0000313" key="3">
    <source>
        <dbReference type="Proteomes" id="UP000075420"/>
    </source>
</evidence>
<dbReference type="Gene3D" id="3.60.15.10">
    <property type="entry name" value="Ribonuclease Z/Hydroxyacylglutathione hydrolase-like"/>
    <property type="match status" value="1"/>
</dbReference>
<dbReference type="AlphaFoldDB" id="A0A150PFT3"/>
<evidence type="ECO:0008006" key="4">
    <source>
        <dbReference type="Google" id="ProtNLM"/>
    </source>
</evidence>
<proteinExistence type="inferred from homology"/>
<sequence>MFFEILSHAGLHVRSAGVSLVTDPWLVGSTYWRSWWNYPPPREDITESLRPDFIYLTHIHWDHFQGPSLRKLGKKTPVIIPRGPYDRMKRDLLDMGFKEIIELGHGETFRPCRDLALTSYHFGPFLDSALVVEAEGITLFNANDAKLTGGPLHQLLARHPRIDFVFRSHSSANGRLCYEVVDAPGAPVDDIEAYIASFARFVKRTGARYAVPFASNHCFLHKDVFAFNNTIQTPRMVEEHFRKHGITSPELKVMLTGDSWSTDAGFSISAETARYFDDREAMLERYRDEKKAKLEKFYALEARTRISREEVEKYFSRFCAAIPAAVRRVFRGRPITYVVQGAERYVFEVDLDRGAVEQRQEPRATADGPLEIHTSAFILRQCMALDLFCHLPISKRVRYRVSKRTKRYIQILNYLFNLVEYEWLPLDRALRVETASQLAPRWREGLLMAQMLRDVALGRGLSVDRYL</sequence>
<protein>
    <recommendedName>
        <fullName evidence="4">Metallo-beta-lactamase domain-containing protein</fullName>
    </recommendedName>
</protein>
<evidence type="ECO:0000256" key="1">
    <source>
        <dbReference type="ARBA" id="ARBA00010303"/>
    </source>
</evidence>
<name>A0A150PFT3_SORCE</name>
<comment type="caution">
    <text evidence="2">The sequence shown here is derived from an EMBL/GenBank/DDBJ whole genome shotgun (WGS) entry which is preliminary data.</text>
</comment>
<dbReference type="GO" id="GO:0046381">
    <property type="term" value="P:CMP-N-acetylneuraminate metabolic process"/>
    <property type="evidence" value="ECO:0007669"/>
    <property type="project" value="TreeGrafter"/>
</dbReference>
<evidence type="ECO:0000313" key="2">
    <source>
        <dbReference type="EMBL" id="KYF54492.1"/>
    </source>
</evidence>
<dbReference type="PANTHER" id="PTHR46522">
    <property type="entry name" value="CYTIDINE MONOPHOSPHATE-N-ACETYLNEURAMINIC ACID HYDROXYLASE"/>
    <property type="match status" value="1"/>
</dbReference>
<gene>
    <name evidence="2" type="ORF">BE08_37265</name>
</gene>
<dbReference type="SUPFAM" id="SSF56281">
    <property type="entry name" value="Metallo-hydrolase/oxidoreductase"/>
    <property type="match status" value="1"/>
</dbReference>